<feature type="domain" description="CN hydrolase" evidence="3">
    <location>
        <begin position="1"/>
        <end position="249"/>
    </location>
</feature>
<feature type="region of interest" description="Disordered" evidence="2">
    <location>
        <begin position="285"/>
        <end position="312"/>
    </location>
</feature>
<dbReference type="SUPFAM" id="SSF56317">
    <property type="entry name" value="Carbon-nitrogen hydrolase"/>
    <property type="match status" value="1"/>
</dbReference>
<reference evidence="4 5" key="1">
    <citation type="submission" date="2018-05" db="EMBL/GenBank/DDBJ databases">
        <title>Complete genome sequence of sponge-derived Streptomyces sp. HNM0039.</title>
        <authorList>
            <person name="Huang X."/>
            <person name="Zhou S."/>
        </authorList>
    </citation>
    <scope>NUCLEOTIDE SEQUENCE [LARGE SCALE GENOMIC DNA]</scope>
    <source>
        <strain evidence="4 5">HNM0039</strain>
    </source>
</reference>
<dbReference type="Proteomes" id="UP000244900">
    <property type="component" value="Chromosome"/>
</dbReference>
<dbReference type="RefSeq" id="WP_108907445.1">
    <property type="nucleotide sequence ID" value="NZ_CP029188.1"/>
</dbReference>
<sequence>MRVAVVQTQWVDDHEEGLRNAYQAIEDVCGGGDIDLVCFPEFLLGPPWYMPGQDGLKGRTDTPIPGPVVDGFQSLARELRTHILLGSLVEDLQDGMYRNTSLLIGRQGAIVGRAVKAHAFGNEMVVCRQADSLGVLTTEFGRIGIAVCSDFWMPEVIRLLALAGARTIFVPGGTLGQNQPLMVNALRTAAYLNDVNIVYASSVGVVRGKRGDRLVEIHFAGTSLVARPAGVIAQAGSDKPETLVVDIDEPAPGDGRRWQQLRRPAAYRTLLTPYVGADRDLAAELRDSLTSGDGPDRSRPVPAPSAHEGTRP</sequence>
<proteinExistence type="predicted"/>
<dbReference type="OrthoDB" id="9811121at2"/>
<dbReference type="AlphaFoldDB" id="A0A2S1SXJ8"/>
<gene>
    <name evidence="4" type="ORF">DDW44_21730</name>
</gene>
<evidence type="ECO:0000259" key="3">
    <source>
        <dbReference type="PROSITE" id="PS50263"/>
    </source>
</evidence>
<dbReference type="KEGG" id="stir:DDW44_21730"/>
<dbReference type="InterPro" id="IPR036526">
    <property type="entry name" value="C-N_Hydrolase_sf"/>
</dbReference>
<dbReference type="InterPro" id="IPR050345">
    <property type="entry name" value="Aliph_Amidase/BUP"/>
</dbReference>
<dbReference type="GO" id="GO:0016811">
    <property type="term" value="F:hydrolase activity, acting on carbon-nitrogen (but not peptide) bonds, in linear amides"/>
    <property type="evidence" value="ECO:0007669"/>
    <property type="project" value="TreeGrafter"/>
</dbReference>
<dbReference type="EMBL" id="CP029188">
    <property type="protein sequence ID" value="AWI31109.1"/>
    <property type="molecule type" value="Genomic_DNA"/>
</dbReference>
<evidence type="ECO:0000313" key="4">
    <source>
        <dbReference type="EMBL" id="AWI31109.1"/>
    </source>
</evidence>
<keyword evidence="5" id="KW-1185">Reference proteome</keyword>
<dbReference type="PANTHER" id="PTHR43674:SF13">
    <property type="entry name" value="CN HYDROLASE DOMAIN-CONTAINING PROTEIN"/>
    <property type="match status" value="1"/>
</dbReference>
<dbReference type="CDD" id="cd07197">
    <property type="entry name" value="nitrilase"/>
    <property type="match status" value="1"/>
</dbReference>
<dbReference type="InterPro" id="IPR003010">
    <property type="entry name" value="C-N_Hydrolase"/>
</dbReference>
<protein>
    <submittedName>
        <fullName evidence="4">Carbon-nitrogen hydrolase family protein</fullName>
    </submittedName>
</protein>
<organism evidence="4 5">
    <name type="scientific">Streptomyces tirandamycinicus</name>
    <dbReference type="NCBI Taxonomy" id="2174846"/>
    <lineage>
        <taxon>Bacteria</taxon>
        <taxon>Bacillati</taxon>
        <taxon>Actinomycetota</taxon>
        <taxon>Actinomycetes</taxon>
        <taxon>Kitasatosporales</taxon>
        <taxon>Streptomycetaceae</taxon>
        <taxon>Streptomyces</taxon>
    </lineage>
</organism>
<dbReference type="PROSITE" id="PS50263">
    <property type="entry name" value="CN_HYDROLASE"/>
    <property type="match status" value="1"/>
</dbReference>
<name>A0A2S1SXJ8_9ACTN</name>
<dbReference type="Gene3D" id="3.60.110.10">
    <property type="entry name" value="Carbon-nitrogen hydrolase"/>
    <property type="match status" value="1"/>
</dbReference>
<dbReference type="Pfam" id="PF00795">
    <property type="entry name" value="CN_hydrolase"/>
    <property type="match status" value="1"/>
</dbReference>
<evidence type="ECO:0000313" key="5">
    <source>
        <dbReference type="Proteomes" id="UP000244900"/>
    </source>
</evidence>
<dbReference type="PANTHER" id="PTHR43674">
    <property type="entry name" value="NITRILASE C965.09-RELATED"/>
    <property type="match status" value="1"/>
</dbReference>
<accession>A0A2S1SXJ8</accession>
<keyword evidence="1 4" id="KW-0378">Hydrolase</keyword>
<evidence type="ECO:0000256" key="2">
    <source>
        <dbReference type="SAM" id="MobiDB-lite"/>
    </source>
</evidence>
<evidence type="ECO:0000256" key="1">
    <source>
        <dbReference type="ARBA" id="ARBA00022801"/>
    </source>
</evidence>